<reference evidence="2 3" key="1">
    <citation type="submission" date="2018-08" db="EMBL/GenBank/DDBJ databases">
        <title>Draft genome of the lignicolous fungus Coniochaeta pulveracea.</title>
        <authorList>
            <person name="Borstlap C.J."/>
            <person name="De Witt R.N."/>
            <person name="Botha A."/>
            <person name="Volschenk H."/>
        </authorList>
    </citation>
    <scope>NUCLEOTIDE SEQUENCE [LARGE SCALE GENOMIC DNA]</scope>
    <source>
        <strain evidence="2 3">CAB683</strain>
    </source>
</reference>
<dbReference type="Proteomes" id="UP000275385">
    <property type="component" value="Unassembled WGS sequence"/>
</dbReference>
<comment type="caution">
    <text evidence="2">The sequence shown here is derived from an EMBL/GenBank/DDBJ whole genome shotgun (WGS) entry which is preliminary data.</text>
</comment>
<gene>
    <name evidence="2" type="ORF">DL546_009365</name>
</gene>
<keyword evidence="3" id="KW-1185">Reference proteome</keyword>
<name>A0A420YHX5_9PEZI</name>
<sequence length="308" mass="34616">MSSYSARGDDDDDFVHVRSPSHAGRRGRDYSPDYHSGGYMAGGNPSVASPFEEHTPFYAPATRNLNPNPNNSLQVPSSASRPRSTPPYSRSQGRDRRDRDRDDDYREKPSRSRGRDKYRSRQNSDDESDRSRPRSPLGKAKHIAKSTFSDSTSGLGVGVLGAIIGGMAAREASEAAARRGPGSRHGSKDHQGAELLSTIVGAAVGGLGANALEKRLEKSRGKTKEDQEKWERKYGKDERDRDRRDGRSGGGEKERVRDRDRERGWERSERDAEEGRGGRFDNDDSDPEYVYDRRPRRRKSEDQVRYRS</sequence>
<evidence type="ECO:0008006" key="4">
    <source>
        <dbReference type="Google" id="ProtNLM"/>
    </source>
</evidence>
<evidence type="ECO:0000256" key="1">
    <source>
        <dbReference type="SAM" id="MobiDB-lite"/>
    </source>
</evidence>
<feature type="compositionally biased region" description="Low complexity" evidence="1">
    <location>
        <begin position="76"/>
        <end position="91"/>
    </location>
</feature>
<dbReference type="EMBL" id="QVQW01000009">
    <property type="protein sequence ID" value="RKU47472.1"/>
    <property type="molecule type" value="Genomic_DNA"/>
</dbReference>
<feature type="region of interest" description="Disordered" evidence="1">
    <location>
        <begin position="169"/>
        <end position="194"/>
    </location>
</feature>
<accession>A0A420YHX5</accession>
<feature type="region of interest" description="Disordered" evidence="1">
    <location>
        <begin position="1"/>
        <end position="157"/>
    </location>
</feature>
<feature type="compositionally biased region" description="Basic and acidic residues" evidence="1">
    <location>
        <begin position="299"/>
        <end position="308"/>
    </location>
</feature>
<evidence type="ECO:0000313" key="3">
    <source>
        <dbReference type="Proteomes" id="UP000275385"/>
    </source>
</evidence>
<feature type="compositionally biased region" description="Basic and acidic residues" evidence="1">
    <location>
        <begin position="213"/>
        <end position="282"/>
    </location>
</feature>
<protein>
    <recommendedName>
        <fullName evidence="4">Glycine zipper 2TM domain-containing protein</fullName>
    </recommendedName>
</protein>
<proteinExistence type="predicted"/>
<dbReference type="STRING" id="177199.A0A420YHX5"/>
<feature type="region of interest" description="Disordered" evidence="1">
    <location>
        <begin position="213"/>
        <end position="308"/>
    </location>
</feature>
<organism evidence="2 3">
    <name type="scientific">Coniochaeta pulveracea</name>
    <dbReference type="NCBI Taxonomy" id="177199"/>
    <lineage>
        <taxon>Eukaryota</taxon>
        <taxon>Fungi</taxon>
        <taxon>Dikarya</taxon>
        <taxon>Ascomycota</taxon>
        <taxon>Pezizomycotina</taxon>
        <taxon>Sordariomycetes</taxon>
        <taxon>Sordariomycetidae</taxon>
        <taxon>Coniochaetales</taxon>
        <taxon>Coniochaetaceae</taxon>
        <taxon>Coniochaeta</taxon>
    </lineage>
</organism>
<dbReference type="AlphaFoldDB" id="A0A420YHX5"/>
<feature type="compositionally biased region" description="Basic and acidic residues" evidence="1">
    <location>
        <begin position="92"/>
        <end position="132"/>
    </location>
</feature>
<evidence type="ECO:0000313" key="2">
    <source>
        <dbReference type="EMBL" id="RKU47472.1"/>
    </source>
</evidence>
<feature type="compositionally biased region" description="Polar residues" evidence="1">
    <location>
        <begin position="63"/>
        <end position="75"/>
    </location>
</feature>